<keyword evidence="6" id="KW-0804">Transcription</keyword>
<evidence type="ECO:0000256" key="3">
    <source>
        <dbReference type="ARBA" id="ARBA00022552"/>
    </source>
</evidence>
<name>A0A225AVI5_TALAT</name>
<dbReference type="GO" id="GO:2000234">
    <property type="term" value="P:positive regulation of rRNA processing"/>
    <property type="evidence" value="ECO:0007669"/>
    <property type="project" value="TreeGrafter"/>
</dbReference>
<accession>A0A225AVI5</accession>
<reference evidence="11 12" key="1">
    <citation type="submission" date="2015-06" db="EMBL/GenBank/DDBJ databases">
        <title>Talaromyces atroroseus IBT 11181 draft genome.</title>
        <authorList>
            <person name="Rasmussen K.B."/>
            <person name="Rasmussen S."/>
            <person name="Petersen B."/>
            <person name="Sicheritz-Ponten T."/>
            <person name="Mortensen U.H."/>
            <person name="Thrane U."/>
        </authorList>
    </citation>
    <scope>NUCLEOTIDE SEQUENCE [LARGE SCALE GENOMIC DNA]</scope>
    <source>
        <strain evidence="11 12">IBT 11181</strain>
    </source>
</reference>
<keyword evidence="3" id="KW-0698">rRNA processing</keyword>
<gene>
    <name evidence="11" type="ORF">UA08_06255</name>
</gene>
<dbReference type="GO" id="GO:0003723">
    <property type="term" value="F:RNA binding"/>
    <property type="evidence" value="ECO:0007669"/>
    <property type="project" value="InterPro"/>
</dbReference>
<dbReference type="EMBL" id="LFMY01000009">
    <property type="protein sequence ID" value="OKL58445.1"/>
    <property type="molecule type" value="Genomic_DNA"/>
</dbReference>
<dbReference type="SMART" id="SM00320">
    <property type="entry name" value="WD40"/>
    <property type="match status" value="3"/>
</dbReference>
<dbReference type="InterPro" id="IPR001680">
    <property type="entry name" value="WD40_rpt"/>
</dbReference>
<evidence type="ECO:0000256" key="4">
    <source>
        <dbReference type="ARBA" id="ARBA00022574"/>
    </source>
</evidence>
<dbReference type="Gene3D" id="2.130.10.10">
    <property type="entry name" value="YVTN repeat-like/Quinoprotein amine dehydrogenase"/>
    <property type="match status" value="2"/>
</dbReference>
<dbReference type="AlphaFoldDB" id="A0A225AVI5"/>
<dbReference type="InterPro" id="IPR036322">
    <property type="entry name" value="WD40_repeat_dom_sf"/>
</dbReference>
<organism evidence="11 12">
    <name type="scientific">Talaromyces atroroseus</name>
    <dbReference type="NCBI Taxonomy" id="1441469"/>
    <lineage>
        <taxon>Eukaryota</taxon>
        <taxon>Fungi</taxon>
        <taxon>Dikarya</taxon>
        <taxon>Ascomycota</taxon>
        <taxon>Pezizomycotina</taxon>
        <taxon>Eurotiomycetes</taxon>
        <taxon>Eurotiomycetidae</taxon>
        <taxon>Eurotiales</taxon>
        <taxon>Trichocomaceae</taxon>
        <taxon>Talaromyces</taxon>
        <taxon>Talaromyces sect. Trachyspermi</taxon>
    </lineage>
</organism>
<dbReference type="GO" id="GO:0006364">
    <property type="term" value="P:rRNA processing"/>
    <property type="evidence" value="ECO:0007669"/>
    <property type="project" value="UniProtKB-KW"/>
</dbReference>
<evidence type="ECO:0000313" key="11">
    <source>
        <dbReference type="EMBL" id="OKL58445.1"/>
    </source>
</evidence>
<protein>
    <recommendedName>
        <fullName evidence="10">WD repeat-containing protein 75 second beta-propeller domain-containing protein</fullName>
    </recommendedName>
</protein>
<evidence type="ECO:0000256" key="1">
    <source>
        <dbReference type="ARBA" id="ARBA00004604"/>
    </source>
</evidence>
<dbReference type="GO" id="GO:0032040">
    <property type="term" value="C:small-subunit processome"/>
    <property type="evidence" value="ECO:0007669"/>
    <property type="project" value="InterPro"/>
</dbReference>
<feature type="region of interest" description="Disordered" evidence="9">
    <location>
        <begin position="1"/>
        <end position="29"/>
    </location>
</feature>
<evidence type="ECO:0000256" key="8">
    <source>
        <dbReference type="PROSITE-ProRule" id="PRU00221"/>
    </source>
</evidence>
<keyword evidence="4 8" id="KW-0853">WD repeat</keyword>
<evidence type="ECO:0000256" key="2">
    <source>
        <dbReference type="ARBA" id="ARBA00022517"/>
    </source>
</evidence>
<evidence type="ECO:0000256" key="5">
    <source>
        <dbReference type="ARBA" id="ARBA00022737"/>
    </source>
</evidence>
<keyword evidence="5" id="KW-0677">Repeat</keyword>
<dbReference type="PROSITE" id="PS50082">
    <property type="entry name" value="WD_REPEATS_2"/>
    <property type="match status" value="1"/>
</dbReference>
<dbReference type="PANTHER" id="PTHR44215:SF1">
    <property type="entry name" value="WD REPEAT-CONTAINING PROTEIN 75"/>
    <property type="match status" value="1"/>
</dbReference>
<dbReference type="SUPFAM" id="SSF50978">
    <property type="entry name" value="WD40 repeat-like"/>
    <property type="match status" value="2"/>
</dbReference>
<dbReference type="STRING" id="1441469.A0A225AVI5"/>
<evidence type="ECO:0000256" key="9">
    <source>
        <dbReference type="SAM" id="MobiDB-lite"/>
    </source>
</evidence>
<evidence type="ECO:0000259" key="10">
    <source>
        <dbReference type="Pfam" id="PF23769"/>
    </source>
</evidence>
<dbReference type="PANTHER" id="PTHR44215">
    <property type="entry name" value="WD REPEAT-CONTAINING PROTEIN 75"/>
    <property type="match status" value="1"/>
</dbReference>
<evidence type="ECO:0000256" key="6">
    <source>
        <dbReference type="ARBA" id="ARBA00023163"/>
    </source>
</evidence>
<evidence type="ECO:0000256" key="7">
    <source>
        <dbReference type="ARBA" id="ARBA00023242"/>
    </source>
</evidence>
<comment type="caution">
    <text evidence="11">The sequence shown here is derived from an EMBL/GenBank/DDBJ whole genome shotgun (WGS) entry which is preliminary data.</text>
</comment>
<keyword evidence="7" id="KW-0539">Nucleus</keyword>
<dbReference type="Pfam" id="PF23769">
    <property type="entry name" value="Beta-prop_WDR75_2nd"/>
    <property type="match status" value="1"/>
</dbReference>
<keyword evidence="12" id="KW-1185">Reference proteome</keyword>
<keyword evidence="2" id="KW-0690">Ribosome biogenesis</keyword>
<dbReference type="OrthoDB" id="4096at2759"/>
<dbReference type="InterPro" id="IPR015943">
    <property type="entry name" value="WD40/YVTN_repeat-like_dom_sf"/>
</dbReference>
<dbReference type="GO" id="GO:0045943">
    <property type="term" value="P:positive regulation of transcription by RNA polymerase I"/>
    <property type="evidence" value="ECO:0007669"/>
    <property type="project" value="InterPro"/>
</dbReference>
<dbReference type="InterPro" id="IPR053826">
    <property type="entry name" value="WDR75"/>
</dbReference>
<proteinExistence type="predicted"/>
<feature type="domain" description="WD repeat-containing protein 75 second beta-propeller" evidence="10">
    <location>
        <begin position="518"/>
        <end position="663"/>
    </location>
</feature>
<evidence type="ECO:0000313" key="12">
    <source>
        <dbReference type="Proteomes" id="UP000214365"/>
    </source>
</evidence>
<dbReference type="GeneID" id="31006011"/>
<sequence>MSPLGKPAKRQRPTDVKVVDSPSRPKRLKTDQELQIVHRKNATEPSSNMLEVAVKASSDWSFDLMFRGHIHDLDPIFSTDEKYLFLSRGDAIQVYSMSTHRPVKTLTTRDASHVTGLKLASSDSQHIYVSTSSGKLIRWNWETSQEVTTRSDFLKVVTYEIVSVKAQEEEEEGRMTYFAVKETKGRCNIITNAAWQNSADITILQNTNYINQLRVLQGGQVVVACGRQHIIIGTLRPSSGNKGQNNEYEWREFRLPVKQITCLDVQETRPATAGKDSNVATSINIAVGDASGAILVYNDALNLIGGDGAGLPLLQRLHWHREPVASLRWSRDGGKESVIVFWQLDSGRRNFLPHLPSPIRSITISSGGALYAVQLADKSITVISATELHSVATIDGLQLPSLVDTNDKAATRNLEGKYPAVIHPLQPERLLVAIPDGDSQSLSYLQTFNIQTGSHISRQALTRTNVTTLNKGPEGTPILPPSVELMELGMNGEWLATVDTWTPSQRDVEAVSSALHSSNVQRSEIFLKFWRWSEAREIWELAARVESPHVAASGEPAKVLSLKARPDRSEFVTFGGDGTLRVWQPVLRHGGSSRAQNRSDFVEHTWKSQHSVKLTGRNTANDANYKLPSRVMSFSEDGSIVAVCVKNVVHLIDSRQWTVNCSRNAFTSERIRTIGWLGRSLVILSELSLTIWDVVDNVLRTPVQPDMAGKGSSHKYIALAVDSTKNTFAVVTRMAGLVNPQGHNSVYGIAVYSPSTMATLFETVLEKPPLQLLADPSTGGYIVIDHAANIWRLGGGNSRSQALALPADENEQRTAAAGLGDIFGRLGQKVLEGRSFAAQQASSTLTLQSLGGIFDRAPPFALPPATALFKDVISSLVSSS</sequence>
<feature type="repeat" description="WD" evidence="8">
    <location>
        <begin position="552"/>
        <end position="584"/>
    </location>
</feature>
<dbReference type="RefSeq" id="XP_020118566.1">
    <property type="nucleotide sequence ID" value="XM_020268558.1"/>
</dbReference>
<dbReference type="Proteomes" id="UP000214365">
    <property type="component" value="Unassembled WGS sequence"/>
</dbReference>
<comment type="subcellular location">
    <subcellularLocation>
        <location evidence="1">Nucleus</location>
        <location evidence="1">Nucleolus</location>
    </subcellularLocation>
</comment>
<dbReference type="InterPro" id="IPR057644">
    <property type="entry name" value="Beta-prop_WDR75_2nd"/>
</dbReference>